<dbReference type="SUPFAM" id="SSF52096">
    <property type="entry name" value="ClpP/crotonase"/>
    <property type="match status" value="1"/>
</dbReference>
<dbReference type="Gene3D" id="3.90.226.10">
    <property type="entry name" value="2-enoyl-CoA Hydratase, Chain A, domain 1"/>
    <property type="match status" value="1"/>
</dbReference>
<accession>A0ABT7WAP1</accession>
<dbReference type="EMBL" id="JAUDUY010000001">
    <property type="protein sequence ID" value="MDM9629989.1"/>
    <property type="molecule type" value="Genomic_DNA"/>
</dbReference>
<feature type="signal peptide" evidence="1">
    <location>
        <begin position="1"/>
        <end position="22"/>
    </location>
</feature>
<keyword evidence="4" id="KW-1185">Reference proteome</keyword>
<protein>
    <submittedName>
        <fullName evidence="3">S41 family peptidase</fullName>
    </submittedName>
</protein>
<gene>
    <name evidence="3" type="ORF">QU605_00795</name>
</gene>
<dbReference type="Proteomes" id="UP001174839">
    <property type="component" value="Unassembled WGS sequence"/>
</dbReference>
<organism evidence="3 4">
    <name type="scientific">Robiginitalea aurantiaca</name>
    <dbReference type="NCBI Taxonomy" id="3056915"/>
    <lineage>
        <taxon>Bacteria</taxon>
        <taxon>Pseudomonadati</taxon>
        <taxon>Bacteroidota</taxon>
        <taxon>Flavobacteriia</taxon>
        <taxon>Flavobacteriales</taxon>
        <taxon>Flavobacteriaceae</taxon>
        <taxon>Robiginitalea</taxon>
    </lineage>
</organism>
<evidence type="ECO:0000256" key="1">
    <source>
        <dbReference type="SAM" id="SignalP"/>
    </source>
</evidence>
<dbReference type="Pfam" id="PF03572">
    <property type="entry name" value="Peptidase_S41"/>
    <property type="match status" value="1"/>
</dbReference>
<dbReference type="PANTHER" id="PTHR32060:SF30">
    <property type="entry name" value="CARBOXY-TERMINAL PROCESSING PROTEASE CTPA"/>
    <property type="match status" value="1"/>
</dbReference>
<evidence type="ECO:0000259" key="2">
    <source>
        <dbReference type="SMART" id="SM00245"/>
    </source>
</evidence>
<evidence type="ECO:0000313" key="3">
    <source>
        <dbReference type="EMBL" id="MDM9629989.1"/>
    </source>
</evidence>
<feature type="domain" description="Tail specific protease" evidence="2">
    <location>
        <begin position="108"/>
        <end position="332"/>
    </location>
</feature>
<dbReference type="PANTHER" id="PTHR32060">
    <property type="entry name" value="TAIL-SPECIFIC PROTEASE"/>
    <property type="match status" value="1"/>
</dbReference>
<dbReference type="RefSeq" id="WP_289723356.1">
    <property type="nucleotide sequence ID" value="NZ_JAUDUY010000001.1"/>
</dbReference>
<feature type="chain" id="PRO_5046351824" evidence="1">
    <location>
        <begin position="23"/>
        <end position="366"/>
    </location>
</feature>
<keyword evidence="1" id="KW-0732">Signal</keyword>
<dbReference type="InterPro" id="IPR005151">
    <property type="entry name" value="Tail-specific_protease"/>
</dbReference>
<comment type="caution">
    <text evidence="3">The sequence shown here is derived from an EMBL/GenBank/DDBJ whole genome shotgun (WGS) entry which is preliminary data.</text>
</comment>
<sequence length="366" mass="41179">MSANYTKIKLLLVVFIFAAVNACKDKSPEKPLKPLNADLIEVADSISVLMNTFHYNPKELTTDKYLQLEKEVKNLAETAQTKEEFIREYNLLWQNGPFSHVRLDNMKQPAQEIAKFIDTLRVGDQSVSLEWMENTAILTVNTMMGVDTKERVEDAYKEIDKRDIEYLIVDLRNNDGGTFAGIPLIAHLISDPLEIGVFVSQKWWNSNSNPPIKENTLGLTPWQGWSIQTFWNDAQENPLTRLQIQPMAPRFDGQVYVLISDNAFSAAELTSDGLANIENVSLIGETTGGEVLSQKMYDLPMDMQLSIPIADYYSFRIGRIEGQGVSPDIEIDPRVAKDLAISLTNGVNLEDAVTKAKDDLKNMSKN</sequence>
<dbReference type="SMART" id="SM00245">
    <property type="entry name" value="TSPc"/>
    <property type="match status" value="1"/>
</dbReference>
<name>A0ABT7WAP1_9FLAO</name>
<reference evidence="3" key="1">
    <citation type="submission" date="2023-06" db="EMBL/GenBank/DDBJ databases">
        <title>Robiginitalea aurantiacus sp. nov. and Algoriphagus sediminis sp. nov., isolated from coastal sediment.</title>
        <authorList>
            <person name="Zhou Z.Y."/>
            <person name="An J."/>
            <person name="Jia Y.W."/>
            <person name="Du Z.J."/>
        </authorList>
    </citation>
    <scope>NUCLEOTIDE SEQUENCE</scope>
    <source>
        <strain evidence="3">M39</strain>
    </source>
</reference>
<dbReference type="InterPro" id="IPR029045">
    <property type="entry name" value="ClpP/crotonase-like_dom_sf"/>
</dbReference>
<evidence type="ECO:0000313" key="4">
    <source>
        <dbReference type="Proteomes" id="UP001174839"/>
    </source>
</evidence>
<proteinExistence type="predicted"/>